<gene>
    <name evidence="1" type="ORF">AWC31_14645</name>
</gene>
<reference evidence="1 2" key="1">
    <citation type="submission" date="2016-01" db="EMBL/GenBank/DDBJ databases">
        <title>The new phylogeny of the genus Mycobacterium.</title>
        <authorList>
            <person name="Tarcisio F."/>
            <person name="Conor M."/>
            <person name="Antonella G."/>
            <person name="Elisabetta G."/>
            <person name="Giulia F.S."/>
            <person name="Sara T."/>
            <person name="Anna F."/>
            <person name="Clotilde B."/>
            <person name="Roberto B."/>
            <person name="Veronica D.S."/>
            <person name="Fabio R."/>
            <person name="Monica P."/>
            <person name="Olivier J."/>
            <person name="Enrico T."/>
            <person name="Nicola S."/>
        </authorList>
    </citation>
    <scope>NUCLEOTIDE SEQUENCE [LARGE SCALE GENOMIC DNA]</scope>
    <source>
        <strain evidence="1 2">ATCC 700010</strain>
    </source>
</reference>
<name>A0A1X2FJC3_9MYCO</name>
<comment type="caution">
    <text evidence="1">The sequence shown here is derived from an EMBL/GenBank/DDBJ whole genome shotgun (WGS) entry which is preliminary data.</text>
</comment>
<dbReference type="AlphaFoldDB" id="A0A1X2FJC3"/>
<evidence type="ECO:0000313" key="2">
    <source>
        <dbReference type="Proteomes" id="UP000193964"/>
    </source>
</evidence>
<protein>
    <submittedName>
        <fullName evidence="1">Uncharacterized protein</fullName>
    </submittedName>
</protein>
<proteinExistence type="predicted"/>
<evidence type="ECO:0000313" key="1">
    <source>
        <dbReference type="EMBL" id="ORX18533.1"/>
    </source>
</evidence>
<dbReference type="EMBL" id="LQQA01000005">
    <property type="protein sequence ID" value="ORX18533.1"/>
    <property type="molecule type" value="Genomic_DNA"/>
</dbReference>
<organism evidence="1 2">
    <name type="scientific">Mycolicibacterium wolinskyi</name>
    <dbReference type="NCBI Taxonomy" id="59750"/>
    <lineage>
        <taxon>Bacteria</taxon>
        <taxon>Bacillati</taxon>
        <taxon>Actinomycetota</taxon>
        <taxon>Actinomycetes</taxon>
        <taxon>Mycobacteriales</taxon>
        <taxon>Mycobacteriaceae</taxon>
        <taxon>Mycolicibacterium</taxon>
    </lineage>
</organism>
<dbReference type="RefSeq" id="WP_085142737.1">
    <property type="nucleotide sequence ID" value="NZ_JACKUA010000023.1"/>
</dbReference>
<dbReference type="Proteomes" id="UP000193964">
    <property type="component" value="Unassembled WGS sequence"/>
</dbReference>
<sequence length="185" mass="19659">MTINSTAKQADYARRALALYTDRGGSVASTHDRGECVTFNGGWLHAIAADEDVFTPDFVTELQVKAIGDSIRLTREQLGLIIPSAERDPAVAGPGYLHEEYSAGLDDDDRGVLLYVEISGGSFTVDGLGITTLVSDVEGALTDEAGGDCTIRAVHHPDDAYGAPGTPLRTALNLLEGWCVSGRHR</sequence>
<accession>A0A1X2FJC3</accession>